<organism evidence="1 2">
    <name type="scientific">Paraburkholderia bengalensis</name>
    <dbReference type="NCBI Taxonomy" id="2747562"/>
    <lineage>
        <taxon>Bacteria</taxon>
        <taxon>Pseudomonadati</taxon>
        <taxon>Pseudomonadota</taxon>
        <taxon>Betaproteobacteria</taxon>
        <taxon>Burkholderiales</taxon>
        <taxon>Burkholderiaceae</taxon>
        <taxon>Paraburkholderia</taxon>
    </lineage>
</organism>
<accession>A0ABU8IQS3</accession>
<evidence type="ECO:0000313" key="1">
    <source>
        <dbReference type="EMBL" id="MEI5997871.1"/>
    </source>
</evidence>
<gene>
    <name evidence="1" type="ORF">H3V53_11860</name>
</gene>
<dbReference type="EMBL" id="JACFYJ010000015">
    <property type="protein sequence ID" value="MEI5997871.1"/>
    <property type="molecule type" value="Genomic_DNA"/>
</dbReference>
<name>A0ABU8IQS3_9BURK</name>
<reference evidence="1 2" key="1">
    <citation type="journal article" date="2022" name="Arch. Microbiol.">
        <title>Paraburkholderia bengalensis sp. nov. isolated from roots of Oryza sativa, IR64.</title>
        <authorList>
            <person name="Nag P."/>
            <person name="Mondal N."/>
            <person name="Sarkar J."/>
            <person name="Das S."/>
        </authorList>
    </citation>
    <scope>NUCLEOTIDE SEQUENCE [LARGE SCALE GENOMIC DNA]</scope>
    <source>
        <strain evidence="1 2">IR64_4_BI</strain>
    </source>
</reference>
<evidence type="ECO:0000313" key="2">
    <source>
        <dbReference type="Proteomes" id="UP001386437"/>
    </source>
</evidence>
<protein>
    <submittedName>
        <fullName evidence="1">Uncharacterized protein</fullName>
    </submittedName>
</protein>
<keyword evidence="2" id="KW-1185">Reference proteome</keyword>
<proteinExistence type="predicted"/>
<dbReference type="Proteomes" id="UP001386437">
    <property type="component" value="Unassembled WGS sequence"/>
</dbReference>
<dbReference type="RefSeq" id="WP_336598082.1">
    <property type="nucleotide sequence ID" value="NZ_JACFYJ010000015.1"/>
</dbReference>
<sequence>MTTRVPVELEENKLWIEEETWNDVLVDKGVSGLSNVALAAVDIIKRDGAFIVYHEEKGIMRHIHRMSDLEKYVQEINQHRATLGLDQLDM</sequence>
<comment type="caution">
    <text evidence="1">The sequence shown here is derived from an EMBL/GenBank/DDBJ whole genome shotgun (WGS) entry which is preliminary data.</text>
</comment>